<dbReference type="Pfam" id="PF11436">
    <property type="entry name" value="DUF3199"/>
    <property type="match status" value="1"/>
</dbReference>
<name>A0AAU8AWH8_9CAUD</name>
<sequence length="130" mass="15059">MAARPWVTPDEVRAYTDRQNVKDRTDEKLAFDIARAELYVIKYTRNKFEKYDEIPEPVKIAVILIAEAYAVYAVNFGDGFGTYKSESFDDYSYTAADTEYILGNLDLSSLLEEFIEPETKNTVTMRMRKL</sequence>
<evidence type="ECO:0000313" key="1">
    <source>
        <dbReference type="EMBL" id="XCD04250.1"/>
    </source>
</evidence>
<dbReference type="InterPro" id="IPR013514">
    <property type="entry name" value="DUF3199_YqbG"/>
</dbReference>
<dbReference type="EMBL" id="PP511443">
    <property type="protein sequence ID" value="XCD04250.1"/>
    <property type="molecule type" value="Genomic_DNA"/>
</dbReference>
<dbReference type="SUPFAM" id="SSF116915">
    <property type="entry name" value="Hypothetical protein YqbG"/>
    <property type="match status" value="1"/>
</dbReference>
<accession>A0AAU8AWH8</accession>
<proteinExistence type="predicted"/>
<dbReference type="Gene3D" id="1.10.3230.10">
    <property type="entry name" value="YqbG-like"/>
    <property type="match status" value="1"/>
</dbReference>
<organism evidence="1">
    <name type="scientific">Dulem virus 37</name>
    <dbReference type="NCBI Taxonomy" id="3145755"/>
    <lineage>
        <taxon>Viruses</taxon>
        <taxon>Duplodnaviria</taxon>
        <taxon>Heunggongvirae</taxon>
        <taxon>Uroviricota</taxon>
        <taxon>Caudoviricetes</taxon>
    </lineage>
</organism>
<protein>
    <submittedName>
        <fullName evidence="1">Head tail connector protein</fullName>
    </submittedName>
</protein>
<dbReference type="InterPro" id="IPR036558">
    <property type="entry name" value="YqbG-like_sf"/>
</dbReference>
<reference evidence="1" key="1">
    <citation type="submission" date="2024-03" db="EMBL/GenBank/DDBJ databases">
        <title>Diverse circular DNA viruses in blood, oral, and fecal samples of captive lemurs.</title>
        <authorList>
            <person name="Paietta E.N."/>
            <person name="Kraberger S."/>
            <person name="Lund M.C."/>
            <person name="Custer J.M."/>
            <person name="Vargas K.M."/>
            <person name="Ehmke E.E."/>
            <person name="Yoder A.D."/>
            <person name="Varsani A."/>
        </authorList>
    </citation>
    <scope>NUCLEOTIDE SEQUENCE</scope>
    <source>
        <strain evidence="1">Duke_22FF_208</strain>
    </source>
</reference>